<name>A0A645E7K0_9ZZZZ</name>
<organism evidence="2">
    <name type="scientific">bioreactor metagenome</name>
    <dbReference type="NCBI Taxonomy" id="1076179"/>
    <lineage>
        <taxon>unclassified sequences</taxon>
        <taxon>metagenomes</taxon>
        <taxon>ecological metagenomes</taxon>
    </lineage>
</organism>
<evidence type="ECO:0000313" key="2">
    <source>
        <dbReference type="EMBL" id="MPM96823.1"/>
    </source>
</evidence>
<protein>
    <submittedName>
        <fullName evidence="2">Uncharacterized protein</fullName>
    </submittedName>
</protein>
<accession>A0A645E7K0</accession>
<evidence type="ECO:0000256" key="1">
    <source>
        <dbReference type="SAM" id="MobiDB-lite"/>
    </source>
</evidence>
<sequence length="287" mass="33148">MAFIRLDRSFFDGKYWTSQRAFSQAEAWLDLIQSARFEAETATRILANGRRISIKRGELHASLRYLSTRWGWGVDKTRRFIENAKKDGDIEHRTEQGESIIKLCNYDYYNPMNDDSQTANQTVTKHRPNSDQTNNKKVKKDKKSNIPPLPPKGEVVKTDSLNSKARKLFECYFMETFGNDYYWAAKDAGNMSKLLDKLKYQREQKGFDCGDDGILEALEYLLKSITDGWLFENFSVPNINSKFNEILSQLKSKSNGKTKQRATVGITDEELAINVLQGIERANRKRQ</sequence>
<gene>
    <name evidence="2" type="ORF">SDC9_143988</name>
</gene>
<dbReference type="AlphaFoldDB" id="A0A645E7K0"/>
<feature type="region of interest" description="Disordered" evidence="1">
    <location>
        <begin position="115"/>
        <end position="155"/>
    </location>
</feature>
<comment type="caution">
    <text evidence="2">The sequence shown here is derived from an EMBL/GenBank/DDBJ whole genome shotgun (WGS) entry which is preliminary data.</text>
</comment>
<dbReference type="EMBL" id="VSSQ01043162">
    <property type="protein sequence ID" value="MPM96823.1"/>
    <property type="molecule type" value="Genomic_DNA"/>
</dbReference>
<proteinExistence type="predicted"/>
<reference evidence="2" key="1">
    <citation type="submission" date="2019-08" db="EMBL/GenBank/DDBJ databases">
        <authorList>
            <person name="Kucharzyk K."/>
            <person name="Murdoch R.W."/>
            <person name="Higgins S."/>
            <person name="Loffler F."/>
        </authorList>
    </citation>
    <scope>NUCLEOTIDE SEQUENCE</scope>
</reference>